<protein>
    <submittedName>
        <fullName evidence="2">2'-5' RNA ligase</fullName>
    </submittedName>
</protein>
<reference evidence="3" key="1">
    <citation type="journal article" date="2019" name="Int. J. Syst. Evol. Microbiol.">
        <title>The Global Catalogue of Microorganisms (GCM) 10K type strain sequencing project: providing services to taxonomists for standard genome sequencing and annotation.</title>
        <authorList>
            <consortium name="The Broad Institute Genomics Platform"/>
            <consortium name="The Broad Institute Genome Sequencing Center for Infectious Disease"/>
            <person name="Wu L."/>
            <person name="Ma J."/>
        </authorList>
    </citation>
    <scope>NUCLEOTIDE SEQUENCE [LARGE SCALE GENOMIC DNA]</scope>
    <source>
        <strain evidence="3">CGMCC 1.15288</strain>
    </source>
</reference>
<sequence length="228" mass="26534">MESRKYERTYHLPWSPGITSDDKVQIDYWQHLSRMNQVVFTEKLDGENNCLSRYGVFARSHAVPTTSPWTARLRERWAHIKGDLGELEIFGENVYAVHSIEYTRLEDYFFVFAARYLDQWLDWDEVCFYADALGLSVVPVLGDLSVPADEQTFKKTVLEFAGSESVFGSIDANTGLHCNREGVVVRDFYAFPVGQLSTHVLKYVRKDHVQTSEHWTRNWRPARPINQY</sequence>
<keyword evidence="2" id="KW-0436">Ligase</keyword>
<evidence type="ECO:0000259" key="1">
    <source>
        <dbReference type="Pfam" id="PF09414"/>
    </source>
</evidence>
<accession>A0ABQ1YEF0</accession>
<name>A0ABQ1YEF0_9BACT</name>
<dbReference type="Pfam" id="PF09414">
    <property type="entry name" value="RNA_ligase"/>
    <property type="match status" value="1"/>
</dbReference>
<dbReference type="EMBL" id="BMIA01000001">
    <property type="protein sequence ID" value="GGH21518.1"/>
    <property type="molecule type" value="Genomic_DNA"/>
</dbReference>
<organism evidence="2 3">
    <name type="scientific">Dyadobacter endophyticus</name>
    <dbReference type="NCBI Taxonomy" id="1749036"/>
    <lineage>
        <taxon>Bacteria</taxon>
        <taxon>Pseudomonadati</taxon>
        <taxon>Bacteroidota</taxon>
        <taxon>Cytophagia</taxon>
        <taxon>Cytophagales</taxon>
        <taxon>Spirosomataceae</taxon>
        <taxon>Dyadobacter</taxon>
    </lineage>
</organism>
<proteinExistence type="predicted"/>
<gene>
    <name evidence="2" type="ORF">GCM10007423_02690</name>
</gene>
<dbReference type="PANTHER" id="PTHR43883:SF1">
    <property type="entry name" value="GLUCONOKINASE"/>
    <property type="match status" value="1"/>
</dbReference>
<keyword evidence="3" id="KW-1185">Reference proteome</keyword>
<dbReference type="Proteomes" id="UP000600214">
    <property type="component" value="Unassembled WGS sequence"/>
</dbReference>
<dbReference type="InterPro" id="IPR052732">
    <property type="entry name" value="Cell-binding_unc_protein"/>
</dbReference>
<dbReference type="GO" id="GO:0016874">
    <property type="term" value="F:ligase activity"/>
    <property type="evidence" value="ECO:0007669"/>
    <property type="project" value="UniProtKB-KW"/>
</dbReference>
<feature type="domain" description="RNA ligase" evidence="1">
    <location>
        <begin position="37"/>
        <end position="204"/>
    </location>
</feature>
<dbReference type="PANTHER" id="PTHR43883">
    <property type="entry name" value="SLR0207 PROTEIN"/>
    <property type="match status" value="1"/>
</dbReference>
<evidence type="ECO:0000313" key="2">
    <source>
        <dbReference type="EMBL" id="GGH21518.1"/>
    </source>
</evidence>
<comment type="caution">
    <text evidence="2">The sequence shown here is derived from an EMBL/GenBank/DDBJ whole genome shotgun (WGS) entry which is preliminary data.</text>
</comment>
<dbReference type="SUPFAM" id="SSF56091">
    <property type="entry name" value="DNA ligase/mRNA capping enzyme, catalytic domain"/>
    <property type="match status" value="1"/>
</dbReference>
<dbReference type="RefSeq" id="WP_188927925.1">
    <property type="nucleotide sequence ID" value="NZ_BMIA01000001.1"/>
</dbReference>
<evidence type="ECO:0000313" key="3">
    <source>
        <dbReference type="Proteomes" id="UP000600214"/>
    </source>
</evidence>
<dbReference type="Gene3D" id="3.30.470.30">
    <property type="entry name" value="DNA ligase/mRNA capping enzyme"/>
    <property type="match status" value="1"/>
</dbReference>
<dbReference type="InterPro" id="IPR021122">
    <property type="entry name" value="RNA_ligase_dom_REL/Rnl2"/>
</dbReference>